<name>A0A075R4P7_BRELA</name>
<protein>
    <submittedName>
        <fullName evidence="1">Uncharacterized protein</fullName>
    </submittedName>
</protein>
<organism evidence="1 2">
    <name type="scientific">Brevibacillus laterosporus LMG 15441</name>
    <dbReference type="NCBI Taxonomy" id="1042163"/>
    <lineage>
        <taxon>Bacteria</taxon>
        <taxon>Bacillati</taxon>
        <taxon>Bacillota</taxon>
        <taxon>Bacilli</taxon>
        <taxon>Bacillales</taxon>
        <taxon>Paenibacillaceae</taxon>
        <taxon>Brevibacillus</taxon>
    </lineage>
</organism>
<proteinExistence type="predicted"/>
<sequence>MALTSTDRRKLMLENDLHSLIMLENSQGLNTYESILLKKLIKEYHEMNYECTK</sequence>
<accession>A0A075R4P7</accession>
<dbReference type="KEGG" id="blr:BRLA_c018360"/>
<reference evidence="1 2" key="1">
    <citation type="journal article" date="2011" name="J. Bacteriol.">
        <title>Genome sequence of Brevibacillus laterosporus LMG 15441, a pathogen of invertebrates.</title>
        <authorList>
            <person name="Djukic M."/>
            <person name="Poehlein A."/>
            <person name="Thurmer A."/>
            <person name="Daniel R."/>
        </authorList>
    </citation>
    <scope>NUCLEOTIDE SEQUENCE [LARGE SCALE GENOMIC DNA]</scope>
    <source>
        <strain evidence="1 2">LMG 15441</strain>
    </source>
</reference>
<dbReference type="AlphaFoldDB" id="A0A075R4P7"/>
<keyword evidence="2" id="KW-1185">Reference proteome</keyword>
<dbReference type="STRING" id="1042163.BRLA_c018360"/>
<evidence type="ECO:0000313" key="2">
    <source>
        <dbReference type="Proteomes" id="UP000005850"/>
    </source>
</evidence>
<dbReference type="Proteomes" id="UP000005850">
    <property type="component" value="Chromosome"/>
</dbReference>
<dbReference type="HOGENOM" id="CLU_3059204_0_0_9"/>
<evidence type="ECO:0000313" key="1">
    <source>
        <dbReference type="EMBL" id="AIG26158.1"/>
    </source>
</evidence>
<gene>
    <name evidence="1" type="ORF">BRLA_c018360</name>
</gene>
<dbReference type="EMBL" id="CP007806">
    <property type="protein sequence ID" value="AIG26158.1"/>
    <property type="molecule type" value="Genomic_DNA"/>
</dbReference>